<proteinExistence type="predicted"/>
<evidence type="ECO:0000313" key="2">
    <source>
        <dbReference type="Proteomes" id="UP000010998"/>
    </source>
</evidence>
<evidence type="ECO:0000313" key="1">
    <source>
        <dbReference type="EMBL" id="AGB44286.1"/>
    </source>
</evidence>
<protein>
    <recommendedName>
        <fullName evidence="3">Outer membrane autotransporter barrel domain-containing protein</fullName>
    </recommendedName>
</protein>
<keyword evidence="2" id="KW-1185">Reference proteome</keyword>
<gene>
    <name evidence="1" type="ordered locus">Mesau_01836</name>
</gene>
<dbReference type="OrthoDB" id="8099850at2"/>
<evidence type="ECO:0008006" key="3">
    <source>
        <dbReference type="Google" id="ProtNLM"/>
    </source>
</evidence>
<name>L0KH27_MESAW</name>
<dbReference type="GeneID" id="90993370"/>
<dbReference type="InterPro" id="IPR036709">
    <property type="entry name" value="Autotransporte_beta_dom_sf"/>
</dbReference>
<sequence>MPITLTPTAPAQGLPPAQAACFRQGRRVGCRFQLFSTKEWEIEGRFGAAENLLAPPALHLTEAIDSPLYRVGAGLELNCVDGVGMSVRYNGAFGETVKQNAVSASFKVSF</sequence>
<dbReference type="KEGG" id="mam:Mesau_01836"/>
<dbReference type="Proteomes" id="UP000010998">
    <property type="component" value="Chromosome"/>
</dbReference>
<dbReference type="HOGENOM" id="CLU_2167984_0_0_5"/>
<reference evidence="2" key="1">
    <citation type="submission" date="2012-02" db="EMBL/GenBank/DDBJ databases">
        <title>Complete sequence of Mesorhizobium australicum WSM2073.</title>
        <authorList>
            <person name="Lucas S."/>
            <person name="Han J."/>
            <person name="Lapidus A."/>
            <person name="Cheng J.-F."/>
            <person name="Goodwin L."/>
            <person name="Pitluck S."/>
            <person name="Peters L."/>
            <person name="Gu W."/>
            <person name="Detter J.C."/>
            <person name="Han C."/>
            <person name="Tapia R."/>
            <person name="Land M."/>
            <person name="Hauser L."/>
            <person name="Kyrpides N."/>
            <person name="Ivanova N."/>
            <person name="Pagani I."/>
            <person name="Reeve W.G."/>
            <person name="Howieson J.G."/>
            <person name="Tiwari R.P."/>
            <person name="O'Hara G.W."/>
            <person name="Atkins C.A."/>
            <person name="Ronson C.W."/>
            <person name="Nandasena K.G."/>
            <person name="Woyke T."/>
        </authorList>
    </citation>
    <scope>NUCLEOTIDE SEQUENCE [LARGE SCALE GENOMIC DNA]</scope>
    <source>
        <strain evidence="2">LMG 24608 / HAMBI 3006 / WSM2073</strain>
    </source>
</reference>
<dbReference type="EMBL" id="CP003358">
    <property type="protein sequence ID" value="AGB44286.1"/>
    <property type="molecule type" value="Genomic_DNA"/>
</dbReference>
<dbReference type="Gene3D" id="2.40.128.130">
    <property type="entry name" value="Autotransporter beta-domain"/>
    <property type="match status" value="1"/>
</dbReference>
<dbReference type="eggNOG" id="COG5342">
    <property type="taxonomic scope" value="Bacteria"/>
</dbReference>
<dbReference type="AlphaFoldDB" id="L0KH27"/>
<dbReference type="SUPFAM" id="SSF103515">
    <property type="entry name" value="Autotransporter"/>
    <property type="match status" value="1"/>
</dbReference>
<dbReference type="RefSeq" id="WP_015315743.1">
    <property type="nucleotide sequence ID" value="NC_019973.1"/>
</dbReference>
<organism evidence="1 2">
    <name type="scientific">Mesorhizobium australicum (strain HAMBI 3006 / LMG 24608 / WSM2073)</name>
    <dbReference type="NCBI Taxonomy" id="754035"/>
    <lineage>
        <taxon>Bacteria</taxon>
        <taxon>Pseudomonadati</taxon>
        <taxon>Pseudomonadota</taxon>
        <taxon>Alphaproteobacteria</taxon>
        <taxon>Hyphomicrobiales</taxon>
        <taxon>Phyllobacteriaceae</taxon>
        <taxon>Mesorhizobium</taxon>
    </lineage>
</organism>
<accession>L0KH27</accession>
<dbReference type="STRING" id="754035.Mesau_01836"/>